<proteinExistence type="predicted"/>
<dbReference type="SUPFAM" id="SSF52540">
    <property type="entry name" value="P-loop containing nucleoside triphosphate hydrolases"/>
    <property type="match status" value="1"/>
</dbReference>
<organism evidence="2">
    <name type="scientific">Halomonas sp. ZM3</name>
    <dbReference type="NCBI Taxonomy" id="1250400"/>
    <lineage>
        <taxon>Bacteria</taxon>
        <taxon>Pseudomonadati</taxon>
        <taxon>Pseudomonadota</taxon>
        <taxon>Gammaproteobacteria</taxon>
        <taxon>Oceanospirillales</taxon>
        <taxon>Halomonadaceae</taxon>
        <taxon>Halomonas</taxon>
    </lineage>
</organism>
<dbReference type="PIRSF" id="PIRSF009320">
    <property type="entry name" value="Nuc_binding_HP_1000"/>
    <property type="match status" value="1"/>
</dbReference>
<accession>K7ST97</accession>
<evidence type="ECO:0000259" key="1">
    <source>
        <dbReference type="Pfam" id="PF01656"/>
    </source>
</evidence>
<keyword evidence="2" id="KW-0614">Plasmid</keyword>
<gene>
    <name evidence="2" type="primary">parA</name>
</gene>
<dbReference type="InterPro" id="IPR027417">
    <property type="entry name" value="P-loop_NTPase"/>
</dbReference>
<sequence>MGYIIGVVSQKGGVGKSTISRAVATTYAAAGWNVKVADLDINQASSFSWLQRRLAREVQPVVAVETFGTVDQALKIAEAYDMMILDGAPHATRATMEIGKRADLVVLPTGLSLDDLEPTVLLANALSSEHGVSVERIAIALVKTGDSPRELDEARSYLAATPYFVLDSQIPEKTAFRRAQDGGLSVVESPYKGPREQADKLIQAIIDRLESVTQ</sequence>
<feature type="domain" description="CobQ/CobB/MinD/ParA nucleotide binding" evidence="1">
    <location>
        <begin position="5"/>
        <end position="184"/>
    </location>
</feature>
<dbReference type="PANTHER" id="PTHR13696">
    <property type="entry name" value="P-LOOP CONTAINING NUCLEOSIDE TRIPHOSPHATE HYDROLASE"/>
    <property type="match status" value="1"/>
</dbReference>
<evidence type="ECO:0000313" key="2">
    <source>
        <dbReference type="EMBL" id="AFW03518.1"/>
    </source>
</evidence>
<dbReference type="InterPro" id="IPR050678">
    <property type="entry name" value="DNA_Partitioning_ATPase"/>
</dbReference>
<dbReference type="PANTHER" id="PTHR13696:SF99">
    <property type="entry name" value="COBYRINIC ACID AC-DIAMIDE SYNTHASE"/>
    <property type="match status" value="1"/>
</dbReference>
<name>K7ST97_9GAMM</name>
<geneLocation type="plasmid" evidence="2">
    <name>pZM3H1</name>
</geneLocation>
<dbReference type="Pfam" id="PF01656">
    <property type="entry name" value="CbiA"/>
    <property type="match status" value="1"/>
</dbReference>
<protein>
    <submittedName>
        <fullName evidence="2">Partition protein parA</fullName>
    </submittedName>
</protein>
<dbReference type="RefSeq" id="WP_015077972.1">
    <property type="nucleotide sequence ID" value="NC_019426.1"/>
</dbReference>
<reference evidence="2" key="1">
    <citation type="journal article" date="2013" name="BMC Microbiol.">
        <title>Characterization of Halomonas sp. ZM3 isolated from the Zelazny Most post-flotation waste reservoir, with a special focus on its mobile DNA.</title>
        <authorList>
            <person name="Dziewit L."/>
            <person name="Pyzik A."/>
            <person name="Matlakowska R."/>
            <person name="Baj J."/>
            <person name="Szuplewska M."/>
            <person name="Bartosik D."/>
        </authorList>
    </citation>
    <scope>NUCLEOTIDE SEQUENCE</scope>
    <source>
        <strain evidence="2">ZM3</strain>
        <plasmid evidence="2">pZM3H1</plasmid>
    </source>
</reference>
<dbReference type="EMBL" id="JX569338">
    <property type="protein sequence ID" value="AFW03518.1"/>
    <property type="molecule type" value="Genomic_DNA"/>
</dbReference>
<dbReference type="Gene3D" id="3.40.50.300">
    <property type="entry name" value="P-loop containing nucleotide triphosphate hydrolases"/>
    <property type="match status" value="1"/>
</dbReference>
<dbReference type="CDD" id="cd02042">
    <property type="entry name" value="ParAB_family"/>
    <property type="match status" value="1"/>
</dbReference>
<dbReference type="AlphaFoldDB" id="K7ST97"/>
<dbReference type="InterPro" id="IPR002586">
    <property type="entry name" value="CobQ/CobB/MinD/ParA_Nub-bd_dom"/>
</dbReference>